<sequence length="318" mass="35749">MSTPFASNVTAETGFLSHNNLDAKSLFNPATGTQSGAHIAFDGNPNVDYPGVQDPNWEYGNTNDSMRAAITDYIRMRLADGIVDVELDKEHYEMSITQALVKYRQRAQNSVEESYAHLQLMPETQEYILPKEVQQVRQIFRRGIGSVTGTTASQFEPFASGYLNTYMLVAGRVGGLVNYEMFASYQKLAMMMFGGYMNFTFNPVTKKLTVIRKMPNQGTSPQMDQQESVLLWLFNTKPDSMILNDPQAFPWIQEYAYSFAKRILGEAREKFAQIAGPQGGTTLNGASLKNEAKEEMEKLEEDLKLYVDGSQPLTWIMG</sequence>
<gene>
    <name evidence="1" type="ORF">UFOVP190_103</name>
</gene>
<accession>A0A6J7WNX4</accession>
<evidence type="ECO:0008006" key="2">
    <source>
        <dbReference type="Google" id="ProtNLM"/>
    </source>
</evidence>
<dbReference type="EMBL" id="LR798243">
    <property type="protein sequence ID" value="CAB5214409.1"/>
    <property type="molecule type" value="Genomic_DNA"/>
</dbReference>
<protein>
    <recommendedName>
        <fullName evidence="2">Neck protein</fullName>
    </recommendedName>
</protein>
<evidence type="ECO:0000313" key="1">
    <source>
        <dbReference type="EMBL" id="CAB5214409.1"/>
    </source>
</evidence>
<reference evidence="1" key="1">
    <citation type="submission" date="2020-05" db="EMBL/GenBank/DDBJ databases">
        <authorList>
            <person name="Chiriac C."/>
            <person name="Salcher M."/>
            <person name="Ghai R."/>
            <person name="Kavagutti S V."/>
        </authorList>
    </citation>
    <scope>NUCLEOTIDE SEQUENCE</scope>
</reference>
<name>A0A6J7WNX4_9CAUD</name>
<proteinExistence type="predicted"/>
<organism evidence="1">
    <name type="scientific">uncultured Caudovirales phage</name>
    <dbReference type="NCBI Taxonomy" id="2100421"/>
    <lineage>
        <taxon>Viruses</taxon>
        <taxon>Duplodnaviria</taxon>
        <taxon>Heunggongvirae</taxon>
        <taxon>Uroviricota</taxon>
        <taxon>Caudoviricetes</taxon>
        <taxon>Peduoviridae</taxon>
        <taxon>Maltschvirus</taxon>
        <taxon>Maltschvirus maltsch</taxon>
    </lineage>
</organism>